<dbReference type="Proteomes" id="UP001056429">
    <property type="component" value="Unassembled WGS sequence"/>
</dbReference>
<dbReference type="RefSeq" id="WP_250861408.1">
    <property type="nucleotide sequence ID" value="NZ_JAGSOJ010000005.1"/>
</dbReference>
<dbReference type="AlphaFoldDB" id="A0A9J6PA08"/>
<dbReference type="GO" id="GO:0006508">
    <property type="term" value="P:proteolysis"/>
    <property type="evidence" value="ECO:0007669"/>
    <property type="project" value="InterPro"/>
</dbReference>
<keyword evidence="1" id="KW-0472">Membrane</keyword>
<dbReference type="InterPro" id="IPR029045">
    <property type="entry name" value="ClpP/crotonase-like_dom_sf"/>
</dbReference>
<proteinExistence type="predicted"/>
<reference evidence="3" key="1">
    <citation type="journal article" date="2021" name="mSystems">
        <title>Bacteria and Archaea Synergistically Convert Glycine Betaine to Biogenic Methane in the Formosa Cold Seep of the South China Sea.</title>
        <authorList>
            <person name="Li L."/>
            <person name="Zhang W."/>
            <person name="Zhang S."/>
            <person name="Song L."/>
            <person name="Sun Q."/>
            <person name="Zhang H."/>
            <person name="Xiang H."/>
            <person name="Dong X."/>
        </authorList>
    </citation>
    <scope>NUCLEOTIDE SEQUENCE</scope>
    <source>
        <strain evidence="3">ZWT</strain>
    </source>
</reference>
<dbReference type="GO" id="GO:0007165">
    <property type="term" value="P:signal transduction"/>
    <property type="evidence" value="ECO:0007669"/>
    <property type="project" value="TreeGrafter"/>
</dbReference>
<gene>
    <name evidence="3" type="ORF">KDK92_21185</name>
</gene>
<dbReference type="GO" id="GO:0004175">
    <property type="term" value="F:endopeptidase activity"/>
    <property type="evidence" value="ECO:0007669"/>
    <property type="project" value="TreeGrafter"/>
</dbReference>
<dbReference type="GO" id="GO:0030288">
    <property type="term" value="C:outer membrane-bounded periplasmic space"/>
    <property type="evidence" value="ECO:0007669"/>
    <property type="project" value="TreeGrafter"/>
</dbReference>
<dbReference type="Gene3D" id="3.90.226.10">
    <property type="entry name" value="2-enoyl-CoA Hydratase, Chain A, domain 1"/>
    <property type="match status" value="1"/>
</dbReference>
<dbReference type="Pfam" id="PF03572">
    <property type="entry name" value="Peptidase_S41"/>
    <property type="match status" value="1"/>
</dbReference>
<feature type="transmembrane region" description="Helical" evidence="1">
    <location>
        <begin position="12"/>
        <end position="33"/>
    </location>
</feature>
<accession>A0A9J6PA08</accession>
<dbReference type="PANTHER" id="PTHR32060">
    <property type="entry name" value="TAIL-SPECIFIC PROTEASE"/>
    <property type="match status" value="1"/>
</dbReference>
<evidence type="ECO:0000313" key="4">
    <source>
        <dbReference type="Proteomes" id="UP001056429"/>
    </source>
</evidence>
<organism evidence="3 4">
    <name type="scientific">Oceanirhabdus seepicola</name>
    <dbReference type="NCBI Taxonomy" id="2828781"/>
    <lineage>
        <taxon>Bacteria</taxon>
        <taxon>Bacillati</taxon>
        <taxon>Bacillota</taxon>
        <taxon>Clostridia</taxon>
        <taxon>Eubacteriales</taxon>
        <taxon>Clostridiaceae</taxon>
        <taxon>Oceanirhabdus</taxon>
    </lineage>
</organism>
<dbReference type="Gene3D" id="3.30.750.44">
    <property type="match status" value="1"/>
</dbReference>
<name>A0A9J6PA08_9CLOT</name>
<keyword evidence="1" id="KW-1133">Transmembrane helix</keyword>
<comment type="caution">
    <text evidence="3">The sequence shown here is derived from an EMBL/GenBank/DDBJ whole genome shotgun (WGS) entry which is preliminary data.</text>
</comment>
<dbReference type="SUPFAM" id="SSF52096">
    <property type="entry name" value="ClpP/crotonase"/>
    <property type="match status" value="1"/>
</dbReference>
<keyword evidence="1" id="KW-0812">Transmembrane</keyword>
<sequence length="430" mass="49420">MKNKQIKRKKGLKIVLGLFLILGIVGSISIHFINKDSKTFINLTEQQKLEDYEYLWSTLRESYPFMGVAQRSGIDVEEIYEKYKTEIIKSKTDIDFAKTLNCVVNEFNGIGHLSMIDGKIYKNFKDTYSQFLDSDKEAKKGYDRWLDAFKNSTTQKTYSLLDDKKHGFRTTKHLKKRKEDNKEVKTDTSSVEQNIKTEILQARKVAYVNIKSFQFSNIKSDKEKLFKFYDEVSNCPNLIIDLRENSGGSDYYWKELIVAPNIKEEIAYNHYSLLKLSENNRPYLEGVYNEEDIQPISKLPNFKNINPEDVASMSNFVKDEYVISPNKSSRTYKGKIWVLTSPKIYSTSEVFTMFCKSTDFATLVGTETGGDGGAVDPIFIALKNSGFMFRYSMLHSLNLDGKSNEEFGTSPHIRIKDGEDALQVCLDAID</sequence>
<evidence type="ECO:0000259" key="2">
    <source>
        <dbReference type="Pfam" id="PF03572"/>
    </source>
</evidence>
<reference evidence="3" key="2">
    <citation type="submission" date="2021-04" db="EMBL/GenBank/DDBJ databases">
        <authorList>
            <person name="Dong X."/>
        </authorList>
    </citation>
    <scope>NUCLEOTIDE SEQUENCE</scope>
    <source>
        <strain evidence="3">ZWT</strain>
    </source>
</reference>
<dbReference type="GO" id="GO:0008236">
    <property type="term" value="F:serine-type peptidase activity"/>
    <property type="evidence" value="ECO:0007669"/>
    <property type="project" value="InterPro"/>
</dbReference>
<dbReference type="InterPro" id="IPR005151">
    <property type="entry name" value="Tail-specific_protease"/>
</dbReference>
<keyword evidence="4" id="KW-1185">Reference proteome</keyword>
<protein>
    <recommendedName>
        <fullName evidence="2">Tail specific protease domain-containing protein</fullName>
    </recommendedName>
</protein>
<dbReference type="PANTHER" id="PTHR32060:SF30">
    <property type="entry name" value="CARBOXY-TERMINAL PROCESSING PROTEASE CTPA"/>
    <property type="match status" value="1"/>
</dbReference>
<evidence type="ECO:0000313" key="3">
    <source>
        <dbReference type="EMBL" id="MCM1992245.1"/>
    </source>
</evidence>
<feature type="domain" description="Tail specific protease" evidence="2">
    <location>
        <begin position="204"/>
        <end position="414"/>
    </location>
</feature>
<evidence type="ECO:0000256" key="1">
    <source>
        <dbReference type="SAM" id="Phobius"/>
    </source>
</evidence>
<dbReference type="EMBL" id="JAGSOJ010000005">
    <property type="protein sequence ID" value="MCM1992245.1"/>
    <property type="molecule type" value="Genomic_DNA"/>
</dbReference>